<gene>
    <name evidence="7" type="ORF">RDWZM_007894</name>
</gene>
<protein>
    <recommendedName>
        <fullName evidence="6">Aminoacyl-tRNA synthetase class II (D/K/N) domain-containing protein</fullName>
    </recommendedName>
</protein>
<evidence type="ECO:0000256" key="5">
    <source>
        <dbReference type="ARBA" id="ARBA00023146"/>
    </source>
</evidence>
<dbReference type="SUPFAM" id="SSF55681">
    <property type="entry name" value="Class II aaRS and biotin synthetases"/>
    <property type="match status" value="1"/>
</dbReference>
<evidence type="ECO:0000259" key="6">
    <source>
        <dbReference type="Pfam" id="PF00152"/>
    </source>
</evidence>
<keyword evidence="1" id="KW-0436">Ligase</keyword>
<keyword evidence="5" id="KW-0030">Aminoacyl-tRNA synthetase</keyword>
<evidence type="ECO:0000313" key="8">
    <source>
        <dbReference type="Proteomes" id="UP001142055"/>
    </source>
</evidence>
<dbReference type="InterPro" id="IPR004364">
    <property type="entry name" value="Aa-tRNA-synt_II"/>
</dbReference>
<feature type="domain" description="Aminoacyl-tRNA synthetase class II (D/K/N)" evidence="6">
    <location>
        <begin position="4"/>
        <end position="170"/>
    </location>
</feature>
<dbReference type="PANTHER" id="PTHR22594:SF34">
    <property type="entry name" value="ASPARAGINE--TRNA LIGASE, MITOCHONDRIAL-RELATED"/>
    <property type="match status" value="1"/>
</dbReference>
<keyword evidence="4" id="KW-0648">Protein biosynthesis</keyword>
<sequence>MSPKHLAEFWMLELEESFINDLDQLLDRIESLCKFLSFYLERHSKEDLDYLREQSGNYEHGQRLSMGTYVRITHQEAVDILEQTEQFSTIRSETVNLNAQMERKLVELMGNRPVFVTEYPASIKPFYMKKNSNDKALCFDLLMPVCGEVCGGSLREDNSYVDSVMFQLVGLGLVLIDFCNH</sequence>
<proteinExistence type="predicted"/>
<evidence type="ECO:0000256" key="3">
    <source>
        <dbReference type="ARBA" id="ARBA00022840"/>
    </source>
</evidence>
<name>A0A9Q0M3C7_BLOTA</name>
<keyword evidence="3" id="KW-0067">ATP-binding</keyword>
<dbReference type="Gene3D" id="3.30.930.10">
    <property type="entry name" value="Bira Bifunctional Protein, Domain 2"/>
    <property type="match status" value="1"/>
</dbReference>
<dbReference type="AlphaFoldDB" id="A0A9Q0M3C7"/>
<dbReference type="EMBL" id="JAPWDV010000003">
    <property type="protein sequence ID" value="KAJ6216737.1"/>
    <property type="molecule type" value="Genomic_DNA"/>
</dbReference>
<dbReference type="Proteomes" id="UP001142055">
    <property type="component" value="Chromosome 3"/>
</dbReference>
<accession>A0A9Q0M3C7</accession>
<organism evidence="7 8">
    <name type="scientific">Blomia tropicalis</name>
    <name type="common">Mite</name>
    <dbReference type="NCBI Taxonomy" id="40697"/>
    <lineage>
        <taxon>Eukaryota</taxon>
        <taxon>Metazoa</taxon>
        <taxon>Ecdysozoa</taxon>
        <taxon>Arthropoda</taxon>
        <taxon>Chelicerata</taxon>
        <taxon>Arachnida</taxon>
        <taxon>Acari</taxon>
        <taxon>Acariformes</taxon>
        <taxon>Sarcoptiformes</taxon>
        <taxon>Astigmata</taxon>
        <taxon>Glycyphagoidea</taxon>
        <taxon>Echimyopodidae</taxon>
        <taxon>Blomia</taxon>
    </lineage>
</organism>
<reference evidence="7" key="1">
    <citation type="submission" date="2022-12" db="EMBL/GenBank/DDBJ databases">
        <title>Genome assemblies of Blomia tropicalis.</title>
        <authorList>
            <person name="Cui Y."/>
        </authorList>
    </citation>
    <scope>NUCLEOTIDE SEQUENCE</scope>
    <source>
        <tissue evidence="7">Adult mites</tissue>
    </source>
</reference>
<dbReference type="InterPro" id="IPR045864">
    <property type="entry name" value="aa-tRNA-synth_II/BPL/LPL"/>
</dbReference>
<dbReference type="GO" id="GO:0005739">
    <property type="term" value="C:mitochondrion"/>
    <property type="evidence" value="ECO:0007669"/>
    <property type="project" value="TreeGrafter"/>
</dbReference>
<dbReference type="Pfam" id="PF00152">
    <property type="entry name" value="tRNA-synt_2"/>
    <property type="match status" value="1"/>
</dbReference>
<dbReference type="PANTHER" id="PTHR22594">
    <property type="entry name" value="ASPARTYL/LYSYL-TRNA SYNTHETASE"/>
    <property type="match status" value="1"/>
</dbReference>
<dbReference type="GO" id="GO:0006421">
    <property type="term" value="P:asparaginyl-tRNA aminoacylation"/>
    <property type="evidence" value="ECO:0007669"/>
    <property type="project" value="TreeGrafter"/>
</dbReference>
<evidence type="ECO:0000313" key="7">
    <source>
        <dbReference type="EMBL" id="KAJ6216737.1"/>
    </source>
</evidence>
<evidence type="ECO:0000256" key="2">
    <source>
        <dbReference type="ARBA" id="ARBA00022741"/>
    </source>
</evidence>
<keyword evidence="8" id="KW-1185">Reference proteome</keyword>
<dbReference type="GO" id="GO:0005524">
    <property type="term" value="F:ATP binding"/>
    <property type="evidence" value="ECO:0007669"/>
    <property type="project" value="UniProtKB-KW"/>
</dbReference>
<evidence type="ECO:0000256" key="4">
    <source>
        <dbReference type="ARBA" id="ARBA00022917"/>
    </source>
</evidence>
<comment type="caution">
    <text evidence="7">The sequence shown here is derived from an EMBL/GenBank/DDBJ whole genome shotgun (WGS) entry which is preliminary data.</text>
</comment>
<keyword evidence="2" id="KW-0547">Nucleotide-binding</keyword>
<dbReference type="GO" id="GO:0004816">
    <property type="term" value="F:asparagine-tRNA ligase activity"/>
    <property type="evidence" value="ECO:0007669"/>
    <property type="project" value="TreeGrafter"/>
</dbReference>
<evidence type="ECO:0000256" key="1">
    <source>
        <dbReference type="ARBA" id="ARBA00022598"/>
    </source>
</evidence>